<organism evidence="1 2">
    <name type="scientific">Massiliimalia timonensis</name>
    <dbReference type="NCBI Taxonomy" id="1987501"/>
    <lineage>
        <taxon>Bacteria</taxon>
        <taxon>Bacillati</taxon>
        <taxon>Bacillota</taxon>
        <taxon>Clostridia</taxon>
        <taxon>Eubacteriales</taxon>
        <taxon>Oscillospiraceae</taxon>
        <taxon>Massiliimalia</taxon>
    </lineage>
</organism>
<dbReference type="Proteomes" id="UP000632659">
    <property type="component" value="Unassembled WGS sequence"/>
</dbReference>
<protein>
    <submittedName>
        <fullName evidence="1">Abi family protein</fullName>
    </submittedName>
</protein>
<proteinExistence type="predicted"/>
<dbReference type="RefSeq" id="WP_187536746.1">
    <property type="nucleotide sequence ID" value="NZ_JACRTL010000007.1"/>
</dbReference>
<dbReference type="AlphaFoldDB" id="A0A8J6P9E9"/>
<dbReference type="Pfam" id="PF07751">
    <property type="entry name" value="Abi_2"/>
    <property type="match status" value="1"/>
</dbReference>
<keyword evidence="2" id="KW-1185">Reference proteome</keyword>
<accession>A0A8J6P9E9</accession>
<comment type="caution">
    <text evidence="1">The sequence shown here is derived from an EMBL/GenBank/DDBJ whole genome shotgun (WGS) entry which is preliminary data.</text>
</comment>
<dbReference type="InterPro" id="IPR011664">
    <property type="entry name" value="Abi_system_AbiD/AbiF-like"/>
</dbReference>
<dbReference type="EMBL" id="JACRTL010000007">
    <property type="protein sequence ID" value="MBC8611744.1"/>
    <property type="molecule type" value="Genomic_DNA"/>
</dbReference>
<evidence type="ECO:0000313" key="1">
    <source>
        <dbReference type="EMBL" id="MBC8611744.1"/>
    </source>
</evidence>
<gene>
    <name evidence="1" type="ORF">H8702_11650</name>
</gene>
<reference evidence="1" key="1">
    <citation type="submission" date="2020-08" db="EMBL/GenBank/DDBJ databases">
        <title>Genome public.</title>
        <authorList>
            <person name="Liu C."/>
            <person name="Sun Q."/>
        </authorList>
    </citation>
    <scope>NUCLEOTIDE SEQUENCE</scope>
    <source>
        <strain evidence="1">NSJ-15</strain>
    </source>
</reference>
<evidence type="ECO:0000313" key="2">
    <source>
        <dbReference type="Proteomes" id="UP000632659"/>
    </source>
</evidence>
<sequence length="332" mass="38962">MTGYEKKMIGQITSADDIIFENNGNLNPKLTIIQQVEHMKKQGILFDIVSEEEAISFLENNNYYFKIKAYKKAYYKDKNIGKYIDLDFAYLKELSTVDALFRKIIVKITLDIEHFLKVRLLTDCLNNSLEDGYFIVKKFLEYKPNCKTEIVNKRNNPFIKNLIKSINDNYSIWNIVELLSFGDLSDLIHTYYYVYPDRNMKKIVSCLFSVRCIRNAAAHNNCLLNNILQSNASLIEPSRTLLNEVAKIKTISSKVREKKMENAVLHDFTAMLFVFDQIVTSDKVKQYTYEELKNTLVARMYKNINYFFRNADVLSYFDFLKKVIDFYTESSI</sequence>
<name>A0A8J6P9E9_9FIRM</name>